<dbReference type="EMBL" id="WTVM01000139">
    <property type="protein sequence ID" value="NMG04628.1"/>
    <property type="molecule type" value="Genomic_DNA"/>
</dbReference>
<keyword evidence="1" id="KW-1133">Transmembrane helix</keyword>
<name>A0A972JBY5_9RHOO</name>
<keyword evidence="1" id="KW-0812">Transmembrane</keyword>
<evidence type="ECO:0000256" key="1">
    <source>
        <dbReference type="SAM" id="Phobius"/>
    </source>
</evidence>
<dbReference type="Gene3D" id="3.40.50.1820">
    <property type="entry name" value="alpha/beta hydrolase"/>
    <property type="match status" value="1"/>
</dbReference>
<dbReference type="InterPro" id="IPR029058">
    <property type="entry name" value="AB_hydrolase_fold"/>
</dbReference>
<dbReference type="PANTHER" id="PTHR12277">
    <property type="entry name" value="ALPHA/BETA HYDROLASE DOMAIN-CONTAINING PROTEIN"/>
    <property type="match status" value="1"/>
</dbReference>
<dbReference type="RefSeq" id="WP_168989281.1">
    <property type="nucleotide sequence ID" value="NZ_CAWPHM010000043.1"/>
</dbReference>
<feature type="transmembrane region" description="Helical" evidence="1">
    <location>
        <begin position="7"/>
        <end position="25"/>
    </location>
</feature>
<keyword evidence="3" id="KW-0378">Hydrolase</keyword>
<proteinExistence type="predicted"/>
<organism evidence="3 4">
    <name type="scientific">Azoarcus taiwanensis</name>
    <dbReference type="NCBI Taxonomy" id="666964"/>
    <lineage>
        <taxon>Bacteria</taxon>
        <taxon>Pseudomonadati</taxon>
        <taxon>Pseudomonadota</taxon>
        <taxon>Betaproteobacteria</taxon>
        <taxon>Rhodocyclales</taxon>
        <taxon>Zoogloeaceae</taxon>
        <taxon>Azoarcus</taxon>
    </lineage>
</organism>
<keyword evidence="4" id="KW-1185">Reference proteome</keyword>
<dbReference type="AlphaFoldDB" id="A0A972JBY5"/>
<reference evidence="3" key="1">
    <citation type="submission" date="2019-12" db="EMBL/GenBank/DDBJ databases">
        <title>Comparative genomics gives insights into the taxonomy of the Azoarcus-Aromatoleum group and reveals separate origins of nif in the plant-associated Azoarcus and non-plant-associated Aromatoleum sub-groups.</title>
        <authorList>
            <person name="Lafos M."/>
            <person name="Maluk M."/>
            <person name="Batista M."/>
            <person name="Junghare M."/>
            <person name="Carmona M."/>
            <person name="Faoro H."/>
            <person name="Cruz L.M."/>
            <person name="Battistoni F."/>
            <person name="De Souza E."/>
            <person name="Pedrosa F."/>
            <person name="Chen W.-M."/>
            <person name="Poole P.S."/>
            <person name="Dixon R.A."/>
            <person name="James E.K."/>
        </authorList>
    </citation>
    <scope>NUCLEOTIDE SEQUENCE</scope>
    <source>
        <strain evidence="3">NSC3</strain>
    </source>
</reference>
<dbReference type="InterPro" id="IPR000073">
    <property type="entry name" value="AB_hydrolase_1"/>
</dbReference>
<dbReference type="PANTHER" id="PTHR12277:SF81">
    <property type="entry name" value="PROTEIN ABHD13"/>
    <property type="match status" value="1"/>
</dbReference>
<keyword evidence="1" id="KW-0472">Membrane</keyword>
<gene>
    <name evidence="3" type="ORF">GPA21_16875</name>
</gene>
<sequence>MRSLLNFLLWAVICYGAIVAFMALTQSRQIFFPISALATTPAVHGMPYEDVWLDTEDGLRLHAWLIPAPKERGVLLFFHGNAGNISHRIDSIRIFRELGLSVLIVDYRGYGQSDGRPTEQGTYLDAQAAWDWLRDARGVPPERIVIFGRSLGSAIAAWLAARERPAAVILESAFTSAPDLAADLMPWLPVRWLLRFDYDTRAAVARFKSPVLVVHSRQDEIVPFAHGEAVFAAAPEPRYLLTIQGGHNDGFIRSRTEYERGLEDFLDRYLPLTAALD</sequence>
<evidence type="ECO:0000259" key="2">
    <source>
        <dbReference type="Pfam" id="PF00561"/>
    </source>
</evidence>
<dbReference type="SUPFAM" id="SSF53474">
    <property type="entry name" value="alpha/beta-Hydrolases"/>
    <property type="match status" value="1"/>
</dbReference>
<dbReference type="Proteomes" id="UP000599523">
    <property type="component" value="Unassembled WGS sequence"/>
</dbReference>
<dbReference type="Pfam" id="PF00561">
    <property type="entry name" value="Abhydrolase_1"/>
    <property type="match status" value="1"/>
</dbReference>
<dbReference type="GO" id="GO:0016787">
    <property type="term" value="F:hydrolase activity"/>
    <property type="evidence" value="ECO:0007669"/>
    <property type="project" value="UniProtKB-KW"/>
</dbReference>
<protein>
    <submittedName>
        <fullName evidence="3">Alpha/beta fold hydrolase</fullName>
    </submittedName>
</protein>
<evidence type="ECO:0000313" key="3">
    <source>
        <dbReference type="EMBL" id="NMG04628.1"/>
    </source>
</evidence>
<comment type="caution">
    <text evidence="3">The sequence shown here is derived from an EMBL/GenBank/DDBJ whole genome shotgun (WGS) entry which is preliminary data.</text>
</comment>
<evidence type="ECO:0000313" key="4">
    <source>
        <dbReference type="Proteomes" id="UP000599523"/>
    </source>
</evidence>
<accession>A0A972JBY5</accession>
<feature type="domain" description="AB hydrolase-1" evidence="2">
    <location>
        <begin position="74"/>
        <end position="188"/>
    </location>
</feature>